<dbReference type="SUPFAM" id="SSF52402">
    <property type="entry name" value="Adenine nucleotide alpha hydrolases-like"/>
    <property type="match status" value="2"/>
</dbReference>
<accession>A0A829YCA6</accession>
<dbReference type="PRINTS" id="PR01438">
    <property type="entry name" value="UNVRSLSTRESS"/>
</dbReference>
<evidence type="ECO:0000259" key="5">
    <source>
        <dbReference type="Pfam" id="PF00582"/>
    </source>
</evidence>
<protein>
    <recommendedName>
        <fullName evidence="5">UspA domain-containing protein</fullName>
    </recommendedName>
</protein>
<dbReference type="InterPro" id="IPR006016">
    <property type="entry name" value="UspA"/>
</dbReference>
<evidence type="ECO:0000256" key="2">
    <source>
        <dbReference type="ARBA" id="ARBA00008791"/>
    </source>
</evidence>
<evidence type="ECO:0000256" key="1">
    <source>
        <dbReference type="ARBA" id="ARBA00004496"/>
    </source>
</evidence>
<gene>
    <name evidence="6" type="ORF">GCM10011487_22860</name>
</gene>
<dbReference type="CDD" id="cd23659">
    <property type="entry name" value="USP_At3g01520-like"/>
    <property type="match status" value="1"/>
</dbReference>
<name>A0A829YCA6_9GAMM</name>
<feature type="domain" description="UspA" evidence="5">
    <location>
        <begin position="122"/>
        <end position="261"/>
    </location>
</feature>
<dbReference type="InterPro" id="IPR006015">
    <property type="entry name" value="Universal_stress_UspA"/>
</dbReference>
<keyword evidence="4" id="KW-0963">Cytoplasm</keyword>
<comment type="subunit">
    <text evidence="3">Homodimer.</text>
</comment>
<dbReference type="AlphaFoldDB" id="A0A829YCA6"/>
<comment type="caution">
    <text evidence="6">The sequence shown here is derived from an EMBL/GenBank/DDBJ whole genome shotgun (WGS) entry which is preliminary data.</text>
</comment>
<dbReference type="PANTHER" id="PTHR46268">
    <property type="entry name" value="STRESS RESPONSE PROTEIN NHAX"/>
    <property type="match status" value="1"/>
</dbReference>
<reference evidence="7" key="1">
    <citation type="submission" date="2020-01" db="EMBL/GenBank/DDBJ databases">
        <title>'Steroidobacter agaridevorans' sp. nov., agar-degrading bacteria isolated from rhizosphere soils.</title>
        <authorList>
            <person name="Ikenaga M."/>
            <person name="Kataoka M."/>
            <person name="Murouchi A."/>
            <person name="Katsuragi S."/>
            <person name="Sakai M."/>
        </authorList>
    </citation>
    <scope>NUCLEOTIDE SEQUENCE [LARGE SCALE GENOMIC DNA]</scope>
    <source>
        <strain evidence="7">YU21-B</strain>
    </source>
</reference>
<dbReference type="Gene3D" id="3.40.50.620">
    <property type="entry name" value="HUPs"/>
    <property type="match status" value="2"/>
</dbReference>
<feature type="domain" description="UspA" evidence="5">
    <location>
        <begin position="2"/>
        <end position="114"/>
    </location>
</feature>
<organism evidence="6 7">
    <name type="scientific">Steroidobacter agaridevorans</name>
    <dbReference type="NCBI Taxonomy" id="2695856"/>
    <lineage>
        <taxon>Bacteria</taxon>
        <taxon>Pseudomonadati</taxon>
        <taxon>Pseudomonadota</taxon>
        <taxon>Gammaproteobacteria</taxon>
        <taxon>Steroidobacterales</taxon>
        <taxon>Steroidobacteraceae</taxon>
        <taxon>Steroidobacter</taxon>
    </lineage>
</organism>
<evidence type="ECO:0000256" key="3">
    <source>
        <dbReference type="ARBA" id="ARBA00011738"/>
    </source>
</evidence>
<proteinExistence type="inferred from homology"/>
<dbReference type="PANTHER" id="PTHR46268:SF23">
    <property type="entry name" value="UNIVERSAL STRESS PROTEIN A-RELATED"/>
    <property type="match status" value="1"/>
</dbReference>
<comment type="subcellular location">
    <subcellularLocation>
        <location evidence="1">Cytoplasm</location>
    </subcellularLocation>
</comment>
<evidence type="ECO:0000256" key="4">
    <source>
        <dbReference type="ARBA" id="ARBA00022490"/>
    </source>
</evidence>
<evidence type="ECO:0000313" key="7">
    <source>
        <dbReference type="Proteomes" id="UP000445000"/>
    </source>
</evidence>
<dbReference type="InterPro" id="IPR014729">
    <property type="entry name" value="Rossmann-like_a/b/a_fold"/>
</dbReference>
<dbReference type="Proteomes" id="UP000445000">
    <property type="component" value="Unassembled WGS sequence"/>
</dbReference>
<keyword evidence="7" id="KW-1185">Reference proteome</keyword>
<dbReference type="Pfam" id="PF00582">
    <property type="entry name" value="Usp"/>
    <property type="match status" value="2"/>
</dbReference>
<evidence type="ECO:0000313" key="6">
    <source>
        <dbReference type="EMBL" id="GFE80286.1"/>
    </source>
</evidence>
<comment type="similarity">
    <text evidence="2">Belongs to the universal stress protein A family.</text>
</comment>
<dbReference type="EMBL" id="BLJN01000002">
    <property type="protein sequence ID" value="GFE80286.1"/>
    <property type="molecule type" value="Genomic_DNA"/>
</dbReference>
<dbReference type="GO" id="GO:0005737">
    <property type="term" value="C:cytoplasm"/>
    <property type="evidence" value="ECO:0007669"/>
    <property type="project" value="UniProtKB-SubCell"/>
</dbReference>
<sequence length="283" mass="30668">MDRAGMLAEELGAELSLLHVVSPTASERVLEQSLQIAMNRMRSRARPPLWRHGSEPRIIVRTGNPARLICDTVTQEQSGLLVVGPHERRDVLEGLSGTIAEKVLAARKSPLLFVQTSADVSYRNVLFAVDLSAEAELAVRAAETLVLSRDARATAIHVCVPPLRGMVPSTTAALRATVARRQLTGAIHDLLTRASADCSRYDVVVEEGHPIPALLRAVETHRPQLLVMGTRAMGRMRRALLGSVANQLLKEVVDCDVLVVPRIAELASGRACRPPAPGALLRH</sequence>
<dbReference type="CDD" id="cd00293">
    <property type="entry name" value="USP-like"/>
    <property type="match status" value="1"/>
</dbReference>